<keyword evidence="3" id="KW-1185">Reference proteome</keyword>
<feature type="transmembrane region" description="Helical" evidence="1">
    <location>
        <begin position="115"/>
        <end position="136"/>
    </location>
</feature>
<accession>A0A4V0YEB0</accession>
<evidence type="ECO:0000256" key="1">
    <source>
        <dbReference type="SAM" id="Phobius"/>
    </source>
</evidence>
<protein>
    <recommendedName>
        <fullName evidence="4">LPXTG cell wall anchor domain-containing protein</fullName>
    </recommendedName>
</protein>
<dbReference type="RefSeq" id="WP_129204743.1">
    <property type="nucleotide sequence ID" value="NZ_CP035495.1"/>
</dbReference>
<evidence type="ECO:0000313" key="3">
    <source>
        <dbReference type="Proteomes" id="UP000291758"/>
    </source>
</evidence>
<gene>
    <name evidence="2" type="ORF">ET495_10345</name>
</gene>
<evidence type="ECO:0008006" key="4">
    <source>
        <dbReference type="Google" id="ProtNLM"/>
    </source>
</evidence>
<dbReference type="OrthoDB" id="5380360at2"/>
<evidence type="ECO:0000313" key="2">
    <source>
        <dbReference type="EMBL" id="QAY63581.1"/>
    </source>
</evidence>
<keyword evidence="1" id="KW-0472">Membrane</keyword>
<keyword evidence="1" id="KW-0812">Transmembrane</keyword>
<keyword evidence="1" id="KW-1133">Transmembrane helix</keyword>
<dbReference type="EMBL" id="CP035495">
    <property type="protein sequence ID" value="QAY63581.1"/>
    <property type="molecule type" value="Genomic_DNA"/>
</dbReference>
<dbReference type="AlphaFoldDB" id="A0A4V0YEB0"/>
<organism evidence="2 3">
    <name type="scientific">Xylanimonas allomyrinae</name>
    <dbReference type="NCBI Taxonomy" id="2509459"/>
    <lineage>
        <taxon>Bacteria</taxon>
        <taxon>Bacillati</taxon>
        <taxon>Actinomycetota</taxon>
        <taxon>Actinomycetes</taxon>
        <taxon>Micrococcales</taxon>
        <taxon>Promicromonosporaceae</taxon>
        <taxon>Xylanimonas</taxon>
    </lineage>
</organism>
<dbReference type="KEGG" id="xyl:ET495_10345"/>
<dbReference type="Proteomes" id="UP000291758">
    <property type="component" value="Chromosome"/>
</dbReference>
<sequence>MPSAGNTLVAGQATSLYVGTDRVGDLVDVWMFSTPRFIGRFPVNADGTVNLTLPADLVGSHRVVVTEMAAAGEVGAVLAWSHVTIEAPAAPGPNADKPAAGNQVPRAATGYAEGGIAPAVVALLGLGVATAGVLTVRRRAAQR</sequence>
<proteinExistence type="predicted"/>
<reference evidence="2 3" key="1">
    <citation type="submission" date="2019-01" db="EMBL/GenBank/DDBJ databases">
        <title>Genome sequencing of strain 2JSPR-7.</title>
        <authorList>
            <person name="Heo J."/>
            <person name="Kim S.-J."/>
            <person name="Kim J.-S."/>
            <person name="Hong S.-B."/>
            <person name="Kwon S.-W."/>
        </authorList>
    </citation>
    <scope>NUCLEOTIDE SEQUENCE [LARGE SCALE GENOMIC DNA]</scope>
    <source>
        <strain evidence="2 3">2JSPR-7</strain>
    </source>
</reference>
<name>A0A4V0YEB0_9MICO</name>